<evidence type="ECO:0000259" key="2">
    <source>
        <dbReference type="Pfam" id="PF23598"/>
    </source>
</evidence>
<sequence length="185" mass="21043">MHDLVESVAGKESIILDSSSGASEIDENCRHISIKPSLIPLLKGKKLRTLSHFPNKRDKNMNDAIWDLIISNGRYLRVLELNHLNLNTVTLSIHKLKHLRYLDLNWNGNLKILPKSICKILNLQVLKLDFCCGLKELPRKIEKLVNLVHLPCTSCWKLTHMPRGIGKLTSLQTLNQFVVDKDGPI</sequence>
<keyword evidence="4" id="KW-1185">Reference proteome</keyword>
<dbReference type="OrthoDB" id="1748972at2759"/>
<protein>
    <recommendedName>
        <fullName evidence="2">Disease resistance R13L4/SHOC-2-like LRR domain-containing protein</fullName>
    </recommendedName>
</protein>
<dbReference type="InterPro" id="IPR032675">
    <property type="entry name" value="LRR_dom_sf"/>
</dbReference>
<dbReference type="AlphaFoldDB" id="A0A9W7LIV2"/>
<organism evidence="3 4">
    <name type="scientific">Hibiscus trionum</name>
    <name type="common">Flower of an hour</name>
    <dbReference type="NCBI Taxonomy" id="183268"/>
    <lineage>
        <taxon>Eukaryota</taxon>
        <taxon>Viridiplantae</taxon>
        <taxon>Streptophyta</taxon>
        <taxon>Embryophyta</taxon>
        <taxon>Tracheophyta</taxon>
        <taxon>Spermatophyta</taxon>
        <taxon>Magnoliopsida</taxon>
        <taxon>eudicotyledons</taxon>
        <taxon>Gunneridae</taxon>
        <taxon>Pentapetalae</taxon>
        <taxon>rosids</taxon>
        <taxon>malvids</taxon>
        <taxon>Malvales</taxon>
        <taxon>Malvaceae</taxon>
        <taxon>Malvoideae</taxon>
        <taxon>Hibiscus</taxon>
    </lineage>
</organism>
<dbReference type="SUPFAM" id="SSF52058">
    <property type="entry name" value="L domain-like"/>
    <property type="match status" value="1"/>
</dbReference>
<proteinExistence type="predicted"/>
<dbReference type="Proteomes" id="UP001165190">
    <property type="component" value="Unassembled WGS sequence"/>
</dbReference>
<dbReference type="Pfam" id="PF23598">
    <property type="entry name" value="LRR_14"/>
    <property type="match status" value="1"/>
</dbReference>
<reference evidence="3" key="1">
    <citation type="submission" date="2023-05" db="EMBL/GenBank/DDBJ databases">
        <title>Genome and transcriptome analyses reveal genes involved in the formation of fine ridges on petal epidermal cells in Hibiscus trionum.</title>
        <authorList>
            <person name="Koshimizu S."/>
            <person name="Masuda S."/>
            <person name="Ishii T."/>
            <person name="Shirasu K."/>
            <person name="Hoshino A."/>
            <person name="Arita M."/>
        </authorList>
    </citation>
    <scope>NUCLEOTIDE SEQUENCE</scope>
    <source>
        <strain evidence="3">Hamamatsu line</strain>
    </source>
</reference>
<dbReference type="Gene3D" id="3.80.10.10">
    <property type="entry name" value="Ribonuclease Inhibitor"/>
    <property type="match status" value="1"/>
</dbReference>
<dbReference type="PANTHER" id="PTHR47186:SF13">
    <property type="entry name" value="DISEASE RESISTANCE PROTEIN RGA3"/>
    <property type="match status" value="1"/>
</dbReference>
<dbReference type="PANTHER" id="PTHR47186">
    <property type="entry name" value="LEUCINE-RICH REPEAT-CONTAINING PROTEIN 57"/>
    <property type="match status" value="1"/>
</dbReference>
<name>A0A9W7LIV2_HIBTR</name>
<gene>
    <name evidence="3" type="ORF">HRI_000245700</name>
</gene>
<accession>A0A9W7LIV2</accession>
<evidence type="ECO:0000313" key="4">
    <source>
        <dbReference type="Proteomes" id="UP001165190"/>
    </source>
</evidence>
<comment type="caution">
    <text evidence="3">The sequence shown here is derived from an EMBL/GenBank/DDBJ whole genome shotgun (WGS) entry which is preliminary data.</text>
</comment>
<evidence type="ECO:0000313" key="3">
    <source>
        <dbReference type="EMBL" id="GMI65764.1"/>
    </source>
</evidence>
<evidence type="ECO:0000256" key="1">
    <source>
        <dbReference type="ARBA" id="ARBA00022737"/>
    </source>
</evidence>
<dbReference type="EMBL" id="BSYR01000003">
    <property type="protein sequence ID" value="GMI65764.1"/>
    <property type="molecule type" value="Genomic_DNA"/>
</dbReference>
<keyword evidence="1" id="KW-0677">Repeat</keyword>
<feature type="domain" description="Disease resistance R13L4/SHOC-2-like LRR" evidence="2">
    <location>
        <begin position="70"/>
        <end position="181"/>
    </location>
</feature>
<dbReference type="InterPro" id="IPR055414">
    <property type="entry name" value="LRR_R13L4/SHOC2-like"/>
</dbReference>